<keyword evidence="13" id="KW-1185">Reference proteome</keyword>
<feature type="transmembrane region" description="Helical" evidence="9">
    <location>
        <begin position="116"/>
        <end position="133"/>
    </location>
</feature>
<dbReference type="EMBL" id="JAMQOT010000001">
    <property type="protein sequence ID" value="MDF9744443.1"/>
    <property type="molecule type" value="Genomic_DNA"/>
</dbReference>
<dbReference type="GO" id="GO:0005886">
    <property type="term" value="C:plasma membrane"/>
    <property type="evidence" value="ECO:0007669"/>
    <property type="project" value="UniProtKB-SubCell"/>
</dbReference>
<comment type="caution">
    <text evidence="12">The sequence shown here is derived from an EMBL/GenBank/DDBJ whole genome shotgun (WGS) entry which is preliminary data.</text>
</comment>
<feature type="transmembrane region" description="Helical" evidence="9">
    <location>
        <begin position="320"/>
        <end position="340"/>
    </location>
</feature>
<evidence type="ECO:0000256" key="8">
    <source>
        <dbReference type="SAM" id="MobiDB-lite"/>
    </source>
</evidence>
<comment type="subcellular location">
    <subcellularLocation>
        <location evidence="1">Cell membrane</location>
        <topology evidence="1">Multi-pass membrane protein</topology>
    </subcellularLocation>
</comment>
<feature type="transmembrane region" description="Helical" evidence="9">
    <location>
        <begin position="360"/>
        <end position="380"/>
    </location>
</feature>
<feature type="domain" description="Glycosyltransferase RgtA/B/C/D-like" evidence="10">
    <location>
        <begin position="97"/>
        <end position="223"/>
    </location>
</feature>
<keyword evidence="2" id="KW-1003">Cell membrane</keyword>
<feature type="transmembrane region" description="Helical" evidence="9">
    <location>
        <begin position="400"/>
        <end position="421"/>
    </location>
</feature>
<evidence type="ECO:0000313" key="12">
    <source>
        <dbReference type="EMBL" id="MDF9744443.1"/>
    </source>
</evidence>
<organism evidence="12 13">
    <name type="scientific">Natrinema salsiterrestre</name>
    <dbReference type="NCBI Taxonomy" id="2950540"/>
    <lineage>
        <taxon>Archaea</taxon>
        <taxon>Methanobacteriati</taxon>
        <taxon>Methanobacteriota</taxon>
        <taxon>Stenosarchaea group</taxon>
        <taxon>Halobacteria</taxon>
        <taxon>Halobacteriales</taxon>
        <taxon>Natrialbaceae</taxon>
        <taxon>Natrinema</taxon>
    </lineage>
</organism>
<dbReference type="PANTHER" id="PTHR33908:SF11">
    <property type="entry name" value="MEMBRANE PROTEIN"/>
    <property type="match status" value="1"/>
</dbReference>
<dbReference type="Proteomes" id="UP001154061">
    <property type="component" value="Unassembled WGS sequence"/>
</dbReference>
<feature type="region of interest" description="Disordered" evidence="8">
    <location>
        <begin position="714"/>
        <end position="737"/>
    </location>
</feature>
<evidence type="ECO:0000256" key="7">
    <source>
        <dbReference type="ARBA" id="ARBA00023136"/>
    </source>
</evidence>
<dbReference type="PANTHER" id="PTHR33908">
    <property type="entry name" value="MANNOSYLTRANSFERASE YKCB-RELATED"/>
    <property type="match status" value="1"/>
</dbReference>
<evidence type="ECO:0000256" key="3">
    <source>
        <dbReference type="ARBA" id="ARBA00022676"/>
    </source>
</evidence>
<feature type="transmembrane region" description="Helical" evidence="9">
    <location>
        <begin position="442"/>
        <end position="465"/>
    </location>
</feature>
<dbReference type="InterPro" id="IPR050297">
    <property type="entry name" value="LipidA_mod_glycosyltrf_83"/>
</dbReference>
<sequence length="737" mass="80090">MIRDSLRRVRSSEYGPDRVRRVHLAALAVVCLAGLAVAILATELFPYHSSNDDEGVYLLQAALLLEGQLEMHAGELADAFRPWFFVQDGGRLYSKYSPVIPAMYAVSMALFGEPRVTLVAVAVGNTALVYLLGSMVFDRWVGVVAAAVFAAAPMTLLTSSVFLPYAPTTFLNLLFAVWYLRGVRTGRLRDAVSAGAAIGIAFFARPYTAVLFALPFICHAGWSVLRSARDRWWQRGFRPLPDAVRRNAATAAVGLALVGLTLAYNARVTGSPLTFPYAAFAPLDGPGFGHRELLDHSLEYTPAVALEANGAALWYFATRWFTAGLLGTGTALLGTAVALWRWLPGRDADSERRSDRTAGLLMAALFASVTLGNFAFWGNYNVHAGMADPTTGLLSKFGPFYHFDLLVPLSIFAGFAVAVGFRRCRDAALRSRIAAVASPRTARALVLAALLVSVLVAGAANAALLSAPVERNAAHTERFESAYEPFEDRDLENALIVLPAPYGQWQNHPFQALRNDGGLDGEVVYALEGSPERDFAVLDAYPNRDYYQYRYRGAWTATPDDEIVAQIEPLSIRSGERLEGTTTVGIASRVDRVRVRLENDGEVASYTVANPDSELSVGWSLEGDAAGGRDGGENATDARGSVALNRSPNETVSFDGADEIVLTITQVQPTGATYTYRQEVTVRPTEEGVEAIWPPKRTGCRLVTDCGTEGTYLPDRPETHSQWETFETRLEPAPRAD</sequence>
<reference evidence="12" key="1">
    <citation type="submission" date="2022-06" db="EMBL/GenBank/DDBJ databases">
        <title>Natrinema sp. a new haloarchaeum isolate from saline soil.</title>
        <authorList>
            <person name="Strakova D."/>
            <person name="Galisteo C."/>
            <person name="Sanchez-Porro C."/>
            <person name="Ventosa A."/>
        </authorList>
    </citation>
    <scope>NUCLEOTIDE SEQUENCE</scope>
    <source>
        <strain evidence="12">S1CR25-10</strain>
    </source>
</reference>
<feature type="transmembrane region" description="Helical" evidence="9">
    <location>
        <begin position="140"/>
        <end position="156"/>
    </location>
</feature>
<evidence type="ECO:0000256" key="2">
    <source>
        <dbReference type="ARBA" id="ARBA00022475"/>
    </source>
</evidence>
<keyword evidence="3 12" id="KW-0328">Glycosyltransferase</keyword>
<dbReference type="GO" id="GO:0016763">
    <property type="term" value="F:pentosyltransferase activity"/>
    <property type="evidence" value="ECO:0007669"/>
    <property type="project" value="TreeGrafter"/>
</dbReference>
<dbReference type="InterPro" id="IPR038731">
    <property type="entry name" value="RgtA/B/C-like"/>
</dbReference>
<keyword evidence="5 9" id="KW-0812">Transmembrane</keyword>
<evidence type="ECO:0000256" key="6">
    <source>
        <dbReference type="ARBA" id="ARBA00022989"/>
    </source>
</evidence>
<gene>
    <name evidence="12" type="ORF">NDI89_02485</name>
</gene>
<evidence type="ECO:0000256" key="4">
    <source>
        <dbReference type="ARBA" id="ARBA00022679"/>
    </source>
</evidence>
<name>A0A9Q4KWT8_9EURY</name>
<evidence type="ECO:0000259" key="10">
    <source>
        <dbReference type="Pfam" id="PF13231"/>
    </source>
</evidence>
<evidence type="ECO:0000256" key="9">
    <source>
        <dbReference type="SAM" id="Phobius"/>
    </source>
</evidence>
<proteinExistence type="predicted"/>
<keyword evidence="7 9" id="KW-0472">Membrane</keyword>
<evidence type="ECO:0000256" key="1">
    <source>
        <dbReference type="ARBA" id="ARBA00004651"/>
    </source>
</evidence>
<keyword evidence="4 12" id="KW-0808">Transferase</keyword>
<accession>A0A9Q4KWT8</accession>
<feature type="transmembrane region" description="Helical" evidence="9">
    <location>
        <begin position="210"/>
        <end position="228"/>
    </location>
</feature>
<keyword evidence="6 9" id="KW-1133">Transmembrane helix</keyword>
<evidence type="ECO:0000313" key="13">
    <source>
        <dbReference type="Proteomes" id="UP001154061"/>
    </source>
</evidence>
<dbReference type="Pfam" id="PF25230">
    <property type="entry name" value="DUF7846"/>
    <property type="match status" value="1"/>
</dbReference>
<dbReference type="Pfam" id="PF13231">
    <property type="entry name" value="PMT_2"/>
    <property type="match status" value="1"/>
</dbReference>
<dbReference type="InterPro" id="IPR057168">
    <property type="entry name" value="DUF7846"/>
</dbReference>
<dbReference type="GO" id="GO:0008610">
    <property type="term" value="P:lipid biosynthetic process"/>
    <property type="evidence" value="ECO:0007669"/>
    <property type="project" value="UniProtKB-ARBA"/>
</dbReference>
<feature type="transmembrane region" description="Helical" evidence="9">
    <location>
        <begin position="248"/>
        <end position="266"/>
    </location>
</feature>
<dbReference type="EC" id="2.4.-.-" evidence="12"/>
<evidence type="ECO:0000259" key="11">
    <source>
        <dbReference type="Pfam" id="PF25230"/>
    </source>
</evidence>
<protein>
    <submittedName>
        <fullName evidence="12">Glycosyltransferase family 39 protein</fullName>
        <ecNumber evidence="12">2.4.-.-</ecNumber>
    </submittedName>
</protein>
<feature type="compositionally biased region" description="Basic and acidic residues" evidence="8">
    <location>
        <begin position="715"/>
        <end position="737"/>
    </location>
</feature>
<feature type="domain" description="DUF7846" evidence="11">
    <location>
        <begin position="494"/>
        <end position="679"/>
    </location>
</feature>
<dbReference type="AlphaFoldDB" id="A0A9Q4KWT8"/>
<evidence type="ECO:0000256" key="5">
    <source>
        <dbReference type="ARBA" id="ARBA00022692"/>
    </source>
</evidence>
<feature type="transmembrane region" description="Helical" evidence="9">
    <location>
        <begin position="21"/>
        <end position="41"/>
    </location>
</feature>